<dbReference type="Proteomes" id="UP000199659">
    <property type="component" value="Unassembled WGS sequence"/>
</dbReference>
<dbReference type="AlphaFoldDB" id="A0A1I6HS51"/>
<dbReference type="InterPro" id="IPR045851">
    <property type="entry name" value="AMP-bd_C_sf"/>
</dbReference>
<dbReference type="Gene3D" id="3.40.50.12780">
    <property type="entry name" value="N-terminal domain of ligase-like"/>
    <property type="match status" value="1"/>
</dbReference>
<dbReference type="InterPro" id="IPR025110">
    <property type="entry name" value="AMP-bd_C"/>
</dbReference>
<evidence type="ECO:0000313" key="3">
    <source>
        <dbReference type="EMBL" id="SFR57255.1"/>
    </source>
</evidence>
<dbReference type="SUPFAM" id="SSF56801">
    <property type="entry name" value="Acetyl-CoA synthetase-like"/>
    <property type="match status" value="1"/>
</dbReference>
<name>A0A1I6HS51_9FIRM</name>
<keyword evidence="4" id="KW-1185">Reference proteome</keyword>
<dbReference type="PANTHER" id="PTHR43767">
    <property type="entry name" value="LONG-CHAIN-FATTY-ACID--COA LIGASE"/>
    <property type="match status" value="1"/>
</dbReference>
<evidence type="ECO:0000259" key="2">
    <source>
        <dbReference type="Pfam" id="PF13193"/>
    </source>
</evidence>
<dbReference type="InterPro" id="IPR042099">
    <property type="entry name" value="ANL_N_sf"/>
</dbReference>
<dbReference type="InterPro" id="IPR000873">
    <property type="entry name" value="AMP-dep_synth/lig_dom"/>
</dbReference>
<keyword evidence="3" id="KW-0436">Ligase</keyword>
<feature type="domain" description="AMP-dependent synthetase/ligase" evidence="1">
    <location>
        <begin position="26"/>
        <end position="344"/>
    </location>
</feature>
<evidence type="ECO:0000259" key="1">
    <source>
        <dbReference type="Pfam" id="PF00501"/>
    </source>
</evidence>
<dbReference type="PROSITE" id="PS00455">
    <property type="entry name" value="AMP_BINDING"/>
    <property type="match status" value="1"/>
</dbReference>
<dbReference type="InterPro" id="IPR020845">
    <property type="entry name" value="AMP-binding_CS"/>
</dbReference>
<feature type="domain" description="AMP-binding enzyme C-terminal" evidence="2">
    <location>
        <begin position="401"/>
        <end position="465"/>
    </location>
</feature>
<dbReference type="STRING" id="37658.SAMN05661086_00220"/>
<dbReference type="Pfam" id="PF00501">
    <property type="entry name" value="AMP-binding"/>
    <property type="match status" value="1"/>
</dbReference>
<dbReference type="Pfam" id="PF13193">
    <property type="entry name" value="AMP-binding_C"/>
    <property type="match status" value="1"/>
</dbReference>
<evidence type="ECO:0000313" key="4">
    <source>
        <dbReference type="Proteomes" id="UP000199659"/>
    </source>
</evidence>
<protein>
    <submittedName>
        <fullName evidence="3">Acyl-CoA synthetase (AMP-forming)/AMP-acid ligase II</fullName>
    </submittedName>
</protein>
<dbReference type="PANTHER" id="PTHR43767:SF1">
    <property type="entry name" value="NONRIBOSOMAL PEPTIDE SYNTHASE PES1 (EUROFUNG)-RELATED"/>
    <property type="match status" value="1"/>
</dbReference>
<dbReference type="Gene3D" id="3.30.300.30">
    <property type="match status" value="1"/>
</dbReference>
<dbReference type="EMBL" id="FOYZ01000001">
    <property type="protein sequence ID" value="SFR57255.1"/>
    <property type="molecule type" value="Genomic_DNA"/>
</dbReference>
<gene>
    <name evidence="3" type="ORF">SAMN05661086_00220</name>
</gene>
<sequence length="470" mass="53486">MSNINKLLNELKNNYYDQGIYDYARQFEKFSYGELVKRVEEEAGYWEELGVRKGSCVLFILPTSIDLLIHILAVLKIGATPSPISNVQSSVGYSYIQENLKPFLIYTTNKKIEISVNFQETKHCFADKGRLFCCSDNQYNEIYKNSIVLTSSGSTGYPKSILHYADNIILNAQLHMEAIGEKPGGTYLSSLQAFFSYGLVAGIIGSLTMGKNIVMPERPFYPNTWFEYCQRFDITLSSMTPGLLKKLLRLDEPFPASLKKITIGGERADFNDIEILRSKYKGDIYLTYGLSEAGPRVCTNEILDTNKNEWQFMGTPMSGVDIRIMDDMDSGELLIFTPTLMRGYVEKGNLLCNHSSGIMNGNWLRTGDICIKRNNHYLYVERAKKIIKCNGEMIFPALIRNVIMEHEEIDDAVVVAKPNEAMGYEPIAYIKLKDGVRAIPDLKRHCSKKLRLLEIPREFIVSDKIENFKK</sequence>
<accession>A0A1I6HS51</accession>
<proteinExistence type="predicted"/>
<organism evidence="3 4">
    <name type="scientific">Anaeromicropila populeti</name>
    <dbReference type="NCBI Taxonomy" id="37658"/>
    <lineage>
        <taxon>Bacteria</taxon>
        <taxon>Bacillati</taxon>
        <taxon>Bacillota</taxon>
        <taxon>Clostridia</taxon>
        <taxon>Lachnospirales</taxon>
        <taxon>Lachnospiraceae</taxon>
        <taxon>Anaeromicropila</taxon>
    </lineage>
</organism>
<dbReference type="RefSeq" id="WP_092558845.1">
    <property type="nucleotide sequence ID" value="NZ_FOYZ01000001.1"/>
</dbReference>
<dbReference type="InterPro" id="IPR050237">
    <property type="entry name" value="ATP-dep_AMP-bd_enzyme"/>
</dbReference>
<reference evidence="3 4" key="1">
    <citation type="submission" date="2016-10" db="EMBL/GenBank/DDBJ databases">
        <authorList>
            <person name="de Groot N.N."/>
        </authorList>
    </citation>
    <scope>NUCLEOTIDE SEQUENCE [LARGE SCALE GENOMIC DNA]</scope>
    <source>
        <strain evidence="3 4">743A</strain>
    </source>
</reference>
<dbReference type="OrthoDB" id="9778383at2"/>
<dbReference type="CDD" id="cd04433">
    <property type="entry name" value="AFD_class_I"/>
    <property type="match status" value="1"/>
</dbReference>
<dbReference type="GO" id="GO:0016878">
    <property type="term" value="F:acid-thiol ligase activity"/>
    <property type="evidence" value="ECO:0007669"/>
    <property type="project" value="UniProtKB-ARBA"/>
</dbReference>